<evidence type="ECO:0000313" key="1">
    <source>
        <dbReference type="EMBL" id="EET80737.1"/>
    </source>
</evidence>
<name>C6RD08_9BACT</name>
<accession>C6RD08</accession>
<dbReference type="Proteomes" id="UP000003107">
    <property type="component" value="Unassembled WGS sequence"/>
</dbReference>
<gene>
    <name evidence="1" type="ORF">CAMSH0001_0211</name>
</gene>
<evidence type="ECO:0000313" key="2">
    <source>
        <dbReference type="Proteomes" id="UP000003107"/>
    </source>
</evidence>
<dbReference type="RefSeq" id="WP_002946563.1">
    <property type="nucleotide sequence ID" value="NZ_ACVQ01000004.1"/>
</dbReference>
<sequence>MTTRNVSLISTTDKEDSTVTYGALGAYDPQNEYNTWPLTPGNNYYLPRYQPNDVTISATGQKILNVGKINAVGDVNLTAHITQAESATTFGTGIHNAPHPSSYWASLNKKVPLHIAGKSVTINHTAADGIDDGVLNLRGWGWANQGDFTINASGYKTLNGFSESGMSITSYGDNGSIVLNTNATVAGSTAKFGDHSTGGGVQLRAKNLNINATAANGITDSEVSYGNFYGYKASGKATIKAVNQKSVDIGWLRGFNSADDSKKMDVDINLSTNISDATVSIGIRDTGLSYGIGHRIDTTPDEMAKNVKLNATGQKTFKIKDIGAVGDVDVNIKGSGLHSTAEFRGSIIGKNVNINLNDLSNASFAYGITANENLTIKSGTNNYLQSITFSTSEGLSGKNVDLDFSNVIAPIYFYNVTAQDSLSFKGYAGDEVSTLRSIIFNSTATDFTANIINAKGHLNGNPANSTIKTLILKGGVTNPASIEAAGNNTDFTVMTGGLSKLQTLDLSNYVNASGKTIATVAATNIDIASIKGSATKDVL</sequence>
<keyword evidence="2" id="KW-1185">Reference proteome</keyword>
<dbReference type="EMBL" id="ACVQ01000004">
    <property type="protein sequence ID" value="EET80737.1"/>
    <property type="molecule type" value="Genomic_DNA"/>
</dbReference>
<organism evidence="1 2">
    <name type="scientific">Campylobacter showae RM3277</name>
    <dbReference type="NCBI Taxonomy" id="553219"/>
    <lineage>
        <taxon>Bacteria</taxon>
        <taxon>Pseudomonadati</taxon>
        <taxon>Campylobacterota</taxon>
        <taxon>Epsilonproteobacteria</taxon>
        <taxon>Campylobacterales</taxon>
        <taxon>Campylobacteraceae</taxon>
        <taxon>Campylobacter</taxon>
    </lineage>
</organism>
<reference evidence="1 2" key="1">
    <citation type="submission" date="2009-07" db="EMBL/GenBank/DDBJ databases">
        <authorList>
            <person name="Madupu R."/>
            <person name="Sebastian Y."/>
            <person name="Durkin A.S."/>
            <person name="Torralba M."/>
            <person name="Methe B."/>
            <person name="Sutton G.G."/>
            <person name="Strausberg R.L."/>
            <person name="Nelson K.E."/>
        </authorList>
    </citation>
    <scope>NUCLEOTIDE SEQUENCE [LARGE SCALE GENOMIC DNA]</scope>
    <source>
        <strain evidence="1 2">RM3277</strain>
    </source>
</reference>
<protein>
    <submittedName>
        <fullName evidence="1">Uncharacterized protein</fullName>
    </submittedName>
</protein>
<proteinExistence type="predicted"/>
<comment type="caution">
    <text evidence="1">The sequence shown here is derived from an EMBL/GenBank/DDBJ whole genome shotgun (WGS) entry which is preliminary data.</text>
</comment>
<dbReference type="AlphaFoldDB" id="C6RD08"/>
<feature type="non-terminal residue" evidence="1">
    <location>
        <position position="539"/>
    </location>
</feature>